<dbReference type="Proteomes" id="UP001364617">
    <property type="component" value="Unassembled WGS sequence"/>
</dbReference>
<protein>
    <recommendedName>
        <fullName evidence="18">Apolipoprotein A-I</fullName>
    </recommendedName>
</protein>
<evidence type="ECO:0000313" key="17">
    <source>
        <dbReference type="Proteomes" id="UP001364617"/>
    </source>
</evidence>
<dbReference type="GO" id="GO:1903561">
    <property type="term" value="C:extracellular vesicle"/>
    <property type="evidence" value="ECO:0007669"/>
    <property type="project" value="TreeGrafter"/>
</dbReference>
<keyword evidence="10" id="KW-0443">Lipid metabolism</keyword>
<comment type="function">
    <text evidence="13">Participates in the reverse transport of cholesterol from tissues to the liver for excretion by promoting cholesterol efflux from tissues and by acting as a cofactor for the lecithin cholesterol acyltransferase (LCAT).</text>
</comment>
<gene>
    <name evidence="16" type="ORF">R3I93_004589</name>
</gene>
<dbReference type="GO" id="GO:0042157">
    <property type="term" value="P:lipoprotein metabolic process"/>
    <property type="evidence" value="ECO:0007669"/>
    <property type="project" value="InterPro"/>
</dbReference>
<evidence type="ECO:0000256" key="2">
    <source>
        <dbReference type="ARBA" id="ARBA00008788"/>
    </source>
</evidence>
<dbReference type="GO" id="GO:0120020">
    <property type="term" value="F:cholesterol transfer activity"/>
    <property type="evidence" value="ECO:0007669"/>
    <property type="project" value="TreeGrafter"/>
</dbReference>
<evidence type="ECO:0000256" key="10">
    <source>
        <dbReference type="ARBA" id="ARBA00023098"/>
    </source>
</evidence>
<keyword evidence="6 15" id="KW-0732">Signal</keyword>
<dbReference type="GO" id="GO:0034362">
    <property type="term" value="C:low-density lipoprotein particle"/>
    <property type="evidence" value="ECO:0007669"/>
    <property type="project" value="TreeGrafter"/>
</dbReference>
<dbReference type="GO" id="GO:0034364">
    <property type="term" value="C:high-density lipoprotein particle"/>
    <property type="evidence" value="ECO:0007669"/>
    <property type="project" value="UniProtKB-KW"/>
</dbReference>
<keyword evidence="7" id="KW-0677">Repeat</keyword>
<keyword evidence="17" id="KW-1185">Reference proteome</keyword>
<evidence type="ECO:0000256" key="1">
    <source>
        <dbReference type="ARBA" id="ARBA00004613"/>
    </source>
</evidence>
<sequence length="257" mass="29974">MMRFIALALTVLLAGCQARFLADEAPSQLDHMKTGLQVYADQLKQSAHKALVHLDDTEFKDYKEFLGQSVDRLHGHFEMAVQGITPVGSSVMEGTAAMREKWAKDMEDLRKQLEPKREEVRQVLEKHFEEYRDVVKPFFDEYLVKQREHMEDVKTKLEPVIKSLKEKIPPNWEETKTKLMPIVEILREKLTEQLQYVKTQLEPYIEEYKDQMEAGAMQFRESVRSGELRKKMTDLGEQVTPHFQAILAALQKSFSKE</sequence>
<dbReference type="InterPro" id="IPR050163">
    <property type="entry name" value="Apolipoprotein_A1/A4/E"/>
</dbReference>
<evidence type="ECO:0000256" key="4">
    <source>
        <dbReference type="ARBA" id="ARBA00022525"/>
    </source>
</evidence>
<reference evidence="16 17" key="1">
    <citation type="submission" date="2024-02" db="EMBL/GenBank/DDBJ databases">
        <title>Chromosome-level genome assembly of the Eurasian Minnow (Phoxinus phoxinus).</title>
        <authorList>
            <person name="Oriowo T.O."/>
            <person name="Martin S."/>
            <person name="Stange M."/>
            <person name="Chrysostomakis Y."/>
            <person name="Brown T."/>
            <person name="Winkler S."/>
            <person name="Kukowka S."/>
            <person name="Myers E.W."/>
            <person name="Bohne A."/>
        </authorList>
    </citation>
    <scope>NUCLEOTIDE SEQUENCE [LARGE SCALE GENOMIC DNA]</scope>
    <source>
        <strain evidence="16">ZFMK-TIS-60720</strain>
        <tissue evidence="16">Whole Organism</tissue>
    </source>
</reference>
<feature type="signal peptide" evidence="15">
    <location>
        <begin position="1"/>
        <end position="18"/>
    </location>
</feature>
<proteinExistence type="inferred from homology"/>
<keyword evidence="11" id="KW-1207">Sterol metabolism</keyword>
<dbReference type="InterPro" id="IPR000074">
    <property type="entry name" value="ApoA_E"/>
</dbReference>
<dbReference type="GO" id="GO:0042627">
    <property type="term" value="C:chylomicron"/>
    <property type="evidence" value="ECO:0007669"/>
    <property type="project" value="TreeGrafter"/>
</dbReference>
<evidence type="ECO:0000256" key="12">
    <source>
        <dbReference type="ARBA" id="ARBA00023221"/>
    </source>
</evidence>
<organism evidence="16 17">
    <name type="scientific">Phoxinus phoxinus</name>
    <name type="common">Eurasian minnow</name>
    <dbReference type="NCBI Taxonomy" id="58324"/>
    <lineage>
        <taxon>Eukaryota</taxon>
        <taxon>Metazoa</taxon>
        <taxon>Chordata</taxon>
        <taxon>Craniata</taxon>
        <taxon>Vertebrata</taxon>
        <taxon>Euteleostomi</taxon>
        <taxon>Actinopterygii</taxon>
        <taxon>Neopterygii</taxon>
        <taxon>Teleostei</taxon>
        <taxon>Ostariophysi</taxon>
        <taxon>Cypriniformes</taxon>
        <taxon>Leuciscidae</taxon>
        <taxon>Phoxininae</taxon>
        <taxon>Phoxinus</taxon>
    </lineage>
</organism>
<evidence type="ECO:0008006" key="18">
    <source>
        <dbReference type="Google" id="ProtNLM"/>
    </source>
</evidence>
<evidence type="ECO:0000256" key="6">
    <source>
        <dbReference type="ARBA" id="ARBA00022729"/>
    </source>
</evidence>
<dbReference type="GO" id="GO:0033344">
    <property type="term" value="P:cholesterol efflux"/>
    <property type="evidence" value="ECO:0007669"/>
    <property type="project" value="TreeGrafter"/>
</dbReference>
<dbReference type="PANTHER" id="PTHR18976">
    <property type="entry name" value="APOLIPOPROTEIN"/>
    <property type="match status" value="1"/>
</dbReference>
<evidence type="ECO:0000256" key="5">
    <source>
        <dbReference type="ARBA" id="ARBA00022548"/>
    </source>
</evidence>
<evidence type="ECO:0000256" key="3">
    <source>
        <dbReference type="ARBA" id="ARBA00022448"/>
    </source>
</evidence>
<evidence type="ECO:0000256" key="15">
    <source>
        <dbReference type="SAM" id="SignalP"/>
    </source>
</evidence>
<dbReference type="GO" id="GO:0008203">
    <property type="term" value="P:cholesterol metabolic process"/>
    <property type="evidence" value="ECO:0007669"/>
    <property type="project" value="UniProtKB-KW"/>
</dbReference>
<evidence type="ECO:0000256" key="9">
    <source>
        <dbReference type="ARBA" id="ARBA00023055"/>
    </source>
</evidence>
<comment type="subcellular location">
    <subcellularLocation>
        <location evidence="1">Secreted</location>
    </subcellularLocation>
</comment>
<keyword evidence="12" id="KW-0753">Steroid metabolism</keyword>
<evidence type="ECO:0000256" key="11">
    <source>
        <dbReference type="ARBA" id="ARBA00023166"/>
    </source>
</evidence>
<evidence type="ECO:0000313" key="16">
    <source>
        <dbReference type="EMBL" id="KAK7172312.1"/>
    </source>
</evidence>
<comment type="similarity">
    <text evidence="2">Belongs to the apolipoprotein A1/A4/E family.</text>
</comment>
<name>A0AAN9HE03_9TELE</name>
<accession>A0AAN9HE03</accession>
<dbReference type="AlphaFoldDB" id="A0AAN9HE03"/>
<dbReference type="Gene3D" id="6.10.250.2890">
    <property type="match status" value="1"/>
</dbReference>
<keyword evidence="9" id="KW-0445">Lipid transport</keyword>
<keyword evidence="14" id="KW-0175">Coiled coil</keyword>
<evidence type="ECO:0000256" key="13">
    <source>
        <dbReference type="ARBA" id="ARBA00037506"/>
    </source>
</evidence>
<dbReference type="GO" id="GO:0034361">
    <property type="term" value="C:very-low-density lipoprotein particle"/>
    <property type="evidence" value="ECO:0007669"/>
    <property type="project" value="TreeGrafter"/>
</dbReference>
<keyword evidence="3" id="KW-0813">Transport</keyword>
<dbReference type="GO" id="GO:0060228">
    <property type="term" value="F:phosphatidylcholine-sterol O-acyltransferase activator activity"/>
    <property type="evidence" value="ECO:0007669"/>
    <property type="project" value="TreeGrafter"/>
</dbReference>
<keyword evidence="4" id="KW-0964">Secreted</keyword>
<feature type="coiled-coil region" evidence="14">
    <location>
        <begin position="99"/>
        <end position="126"/>
    </location>
</feature>
<keyword evidence="8" id="KW-0345">HDL</keyword>
<keyword evidence="5" id="KW-0153">Cholesterol metabolism</keyword>
<dbReference type="Gene3D" id="1.20.120.20">
    <property type="entry name" value="Apolipoprotein"/>
    <property type="match status" value="1"/>
</dbReference>
<evidence type="ECO:0000256" key="14">
    <source>
        <dbReference type="SAM" id="Coils"/>
    </source>
</evidence>
<dbReference type="PANTHER" id="PTHR18976:SF11">
    <property type="entry name" value="APOLIPOPROTEIN A-I"/>
    <property type="match status" value="1"/>
</dbReference>
<dbReference type="Pfam" id="PF01442">
    <property type="entry name" value="Apolipoprotein"/>
    <property type="match status" value="1"/>
</dbReference>
<dbReference type="GO" id="GO:0055090">
    <property type="term" value="P:acylglycerol homeostasis"/>
    <property type="evidence" value="ECO:0007669"/>
    <property type="project" value="TreeGrafter"/>
</dbReference>
<dbReference type="EMBL" id="JAYKXH010000004">
    <property type="protein sequence ID" value="KAK7172312.1"/>
    <property type="molecule type" value="Genomic_DNA"/>
</dbReference>
<feature type="chain" id="PRO_5042898269" description="Apolipoprotein A-I" evidence="15">
    <location>
        <begin position="19"/>
        <end position="257"/>
    </location>
</feature>
<dbReference type="PROSITE" id="PS51257">
    <property type="entry name" value="PROKAR_LIPOPROTEIN"/>
    <property type="match status" value="1"/>
</dbReference>
<dbReference type="SUPFAM" id="SSF58113">
    <property type="entry name" value="Apolipoprotein A-I"/>
    <property type="match status" value="1"/>
</dbReference>
<dbReference type="GO" id="GO:0005543">
    <property type="term" value="F:phospholipid binding"/>
    <property type="evidence" value="ECO:0007669"/>
    <property type="project" value="TreeGrafter"/>
</dbReference>
<dbReference type="GO" id="GO:0033700">
    <property type="term" value="P:phospholipid efflux"/>
    <property type="evidence" value="ECO:0007669"/>
    <property type="project" value="TreeGrafter"/>
</dbReference>
<evidence type="ECO:0000256" key="8">
    <source>
        <dbReference type="ARBA" id="ARBA00022850"/>
    </source>
</evidence>
<evidence type="ECO:0000256" key="7">
    <source>
        <dbReference type="ARBA" id="ARBA00022737"/>
    </source>
</evidence>
<comment type="caution">
    <text evidence="16">The sequence shown here is derived from an EMBL/GenBank/DDBJ whole genome shotgun (WGS) entry which is preliminary data.</text>
</comment>